<dbReference type="Gene3D" id="2.70.70.10">
    <property type="entry name" value="Glucose Permease (Domain IIA)"/>
    <property type="match status" value="1"/>
</dbReference>
<evidence type="ECO:0000256" key="2">
    <source>
        <dbReference type="ARBA" id="ARBA00004196"/>
    </source>
</evidence>
<comment type="cofactor">
    <cofactor evidence="1">
        <name>Zn(2+)</name>
        <dbReference type="ChEBI" id="CHEBI:29105"/>
    </cofactor>
</comment>
<dbReference type="GO" id="GO:0030313">
    <property type="term" value="C:cell envelope"/>
    <property type="evidence" value="ECO:0007669"/>
    <property type="project" value="UniProtKB-SubCell"/>
</dbReference>
<dbReference type="InterPro" id="IPR045834">
    <property type="entry name" value="Csd3_N2"/>
</dbReference>
<organism evidence="11 12">
    <name type="scientific">Alkalispirillum mobile</name>
    <dbReference type="NCBI Taxonomy" id="85925"/>
    <lineage>
        <taxon>Bacteria</taxon>
        <taxon>Pseudomonadati</taxon>
        <taxon>Pseudomonadota</taxon>
        <taxon>Gammaproteobacteria</taxon>
        <taxon>Chromatiales</taxon>
        <taxon>Ectothiorhodospiraceae</taxon>
        <taxon>Alkalispirillum</taxon>
    </lineage>
</organism>
<evidence type="ECO:0000256" key="1">
    <source>
        <dbReference type="ARBA" id="ARBA00001947"/>
    </source>
</evidence>
<protein>
    <submittedName>
        <fullName evidence="11">Opacity-associated protein A-like protein</fullName>
    </submittedName>
</protein>
<evidence type="ECO:0000256" key="7">
    <source>
        <dbReference type="ARBA" id="ARBA00023049"/>
    </source>
</evidence>
<dbReference type="Proteomes" id="UP000275461">
    <property type="component" value="Unassembled WGS sequence"/>
</dbReference>
<keyword evidence="4" id="KW-0479">Metal-binding</keyword>
<comment type="subcellular location">
    <subcellularLocation>
        <location evidence="2">Cell envelope</location>
    </subcellularLocation>
</comment>
<dbReference type="InterPro" id="IPR016047">
    <property type="entry name" value="M23ase_b-sheet_dom"/>
</dbReference>
<evidence type="ECO:0000256" key="6">
    <source>
        <dbReference type="ARBA" id="ARBA00022833"/>
    </source>
</evidence>
<dbReference type="GO" id="GO:0046872">
    <property type="term" value="F:metal ion binding"/>
    <property type="evidence" value="ECO:0007669"/>
    <property type="project" value="UniProtKB-KW"/>
</dbReference>
<evidence type="ECO:0000256" key="4">
    <source>
        <dbReference type="ARBA" id="ARBA00022723"/>
    </source>
</evidence>
<feature type="domain" description="M23ase beta-sheet core" evidence="8">
    <location>
        <begin position="367"/>
        <end position="463"/>
    </location>
</feature>
<dbReference type="PANTHER" id="PTHR21666:SF288">
    <property type="entry name" value="CELL DIVISION PROTEIN YTFB"/>
    <property type="match status" value="1"/>
</dbReference>
<evidence type="ECO:0000313" key="12">
    <source>
        <dbReference type="Proteomes" id="UP000275461"/>
    </source>
</evidence>
<dbReference type="Pfam" id="PF04225">
    <property type="entry name" value="LysM_OapA"/>
    <property type="match status" value="1"/>
</dbReference>
<dbReference type="InterPro" id="IPR050570">
    <property type="entry name" value="Cell_wall_metabolism_enzyme"/>
</dbReference>
<name>A0A498C632_9GAMM</name>
<feature type="domain" description="Csd3-like second N-terminal" evidence="10">
    <location>
        <begin position="236"/>
        <end position="354"/>
    </location>
</feature>
<dbReference type="InterPro" id="IPR007340">
    <property type="entry name" value="LysM_Opacity-associatedA"/>
</dbReference>
<feature type="domain" description="Opacity-associated protein A LysM-like" evidence="9">
    <location>
        <begin position="141"/>
        <end position="221"/>
    </location>
</feature>
<dbReference type="Pfam" id="PF01551">
    <property type="entry name" value="Peptidase_M23"/>
    <property type="match status" value="1"/>
</dbReference>
<keyword evidence="6" id="KW-0862">Zinc</keyword>
<proteinExistence type="predicted"/>
<dbReference type="Gene3D" id="3.10.450.350">
    <property type="match status" value="2"/>
</dbReference>
<gene>
    <name evidence="11" type="ORF">DFR31_1241</name>
</gene>
<dbReference type="InterPro" id="IPR011055">
    <property type="entry name" value="Dup_hybrid_motif"/>
</dbReference>
<dbReference type="EMBL" id="RCDA01000001">
    <property type="protein sequence ID" value="RLK51305.1"/>
    <property type="molecule type" value="Genomic_DNA"/>
</dbReference>
<evidence type="ECO:0000259" key="10">
    <source>
        <dbReference type="Pfam" id="PF19425"/>
    </source>
</evidence>
<dbReference type="Pfam" id="PF19425">
    <property type="entry name" value="Csd3_N2"/>
    <property type="match status" value="1"/>
</dbReference>
<sequence>MSNTRIFDLDVKSRARQLHAAGHRLPFKLRWLAMGAIGLAVGVVALTGSDTPTSSDEPGVASAMPQYRAAPTVDALQLAGIEWPQGGFLHASYETERASEPLSRDWMNEEDWTNGAAEVPEPGRADSAEPVSPLARLDELEWESLEVRSGDSLARLFSRADFTAREVHDLMQTGEEVERLQRVHPGDVIQVIRDDEGRLAQLRYEYSRGKTLHVERADDGFVAQTYQEAEERKVARASATVDSSIYVAGRRAGISNRVIMQLASIFGQQVDLGRDLRAGDEFHLIYEEVHQNGEKVRDGNILAAELVHRGDRLQAVRYAPPEGDADYFTPEGESLRRAFNRHPIDYDRITSHFDLNRKHPVLGVRRPHYGTDYAAPVGTPIRSTGPGRVVHRGWKGGYGRTVIVQHGSEYTTLYAHMSGYASGLSQGDRVKRGQVVGYLGASGMVTGPHLHFEFHVNGDPRDPLKVALPKADPVPEKHLADFRATTHPMLAQLERDQRDGATQVAQQGEE</sequence>
<accession>A0A498C632</accession>
<dbReference type="CDD" id="cd12797">
    <property type="entry name" value="M23_peptidase"/>
    <property type="match status" value="1"/>
</dbReference>
<keyword evidence="12" id="KW-1185">Reference proteome</keyword>
<comment type="caution">
    <text evidence="11">The sequence shown here is derived from an EMBL/GenBank/DDBJ whole genome shotgun (WGS) entry which is preliminary data.</text>
</comment>
<dbReference type="GO" id="GO:0006508">
    <property type="term" value="P:proteolysis"/>
    <property type="evidence" value="ECO:0007669"/>
    <property type="project" value="UniProtKB-KW"/>
</dbReference>
<evidence type="ECO:0000256" key="5">
    <source>
        <dbReference type="ARBA" id="ARBA00022801"/>
    </source>
</evidence>
<evidence type="ECO:0000259" key="8">
    <source>
        <dbReference type="Pfam" id="PF01551"/>
    </source>
</evidence>
<keyword evidence="3" id="KW-0645">Protease</keyword>
<dbReference type="AlphaFoldDB" id="A0A498C632"/>
<dbReference type="PANTHER" id="PTHR21666">
    <property type="entry name" value="PEPTIDASE-RELATED"/>
    <property type="match status" value="1"/>
</dbReference>
<evidence type="ECO:0000313" key="11">
    <source>
        <dbReference type="EMBL" id="RLK51305.1"/>
    </source>
</evidence>
<evidence type="ECO:0000256" key="3">
    <source>
        <dbReference type="ARBA" id="ARBA00022670"/>
    </source>
</evidence>
<dbReference type="RefSeq" id="WP_121441725.1">
    <property type="nucleotide sequence ID" value="NZ_RCDA01000001.1"/>
</dbReference>
<dbReference type="SUPFAM" id="SSF51261">
    <property type="entry name" value="Duplicated hybrid motif"/>
    <property type="match status" value="1"/>
</dbReference>
<dbReference type="GO" id="GO:0004222">
    <property type="term" value="F:metalloendopeptidase activity"/>
    <property type="evidence" value="ECO:0007669"/>
    <property type="project" value="TreeGrafter"/>
</dbReference>
<dbReference type="GO" id="GO:0042834">
    <property type="term" value="F:peptidoglycan binding"/>
    <property type="evidence" value="ECO:0007669"/>
    <property type="project" value="InterPro"/>
</dbReference>
<dbReference type="OrthoDB" id="9805070at2"/>
<evidence type="ECO:0000259" key="9">
    <source>
        <dbReference type="Pfam" id="PF04225"/>
    </source>
</evidence>
<keyword evidence="5" id="KW-0378">Hydrolase</keyword>
<reference evidence="11 12" key="1">
    <citation type="submission" date="2018-10" db="EMBL/GenBank/DDBJ databases">
        <title>Genomic Encyclopedia of Type Strains, Phase IV (KMG-IV): sequencing the most valuable type-strain genomes for metagenomic binning, comparative biology and taxonomic classification.</title>
        <authorList>
            <person name="Goeker M."/>
        </authorList>
    </citation>
    <scope>NUCLEOTIDE SEQUENCE [LARGE SCALE GENOMIC DNA]</scope>
    <source>
        <strain evidence="11 12">DSM 12769</strain>
    </source>
</reference>
<keyword evidence="7" id="KW-0482">Metalloprotease</keyword>